<dbReference type="RefSeq" id="YP_007007594.1">
    <property type="nucleotide sequence ID" value="NC_019526.1"/>
</dbReference>
<keyword evidence="2" id="KW-1185">Reference proteome</keyword>
<protein>
    <submittedName>
        <fullName evidence="1">Uncharacterized protein</fullName>
    </submittedName>
</protein>
<name>H6X4P6_9CAUD</name>
<reference evidence="1 2" key="1">
    <citation type="journal article" date="2012" name="J. Virol.">
        <title>Genome of Klebsiella sp.-Infecting Bacteriophage vB_KleM_RaK2.</title>
        <authorList>
            <person name="Simoliunas E."/>
            <person name="Kaliniene L."/>
            <person name="Truncaite L."/>
            <person name="Klausa V."/>
            <person name="Zajanckauskaite A."/>
            <person name="Meskys R."/>
        </authorList>
    </citation>
    <scope>NUCLEOTIDE SEQUENCE [LARGE SCALE GENOMIC DNA]</scope>
</reference>
<dbReference type="Proteomes" id="UP000007524">
    <property type="component" value="Segment"/>
</dbReference>
<evidence type="ECO:0000313" key="1">
    <source>
        <dbReference type="EMBL" id="AFA44712.1"/>
    </source>
</evidence>
<gene>
    <name evidence="1" type="ORF">RaK2_00439</name>
</gene>
<accession>H6X4P6</accession>
<dbReference type="EMBL" id="JQ513383">
    <property type="protein sequence ID" value="AFA44712.1"/>
    <property type="molecule type" value="Genomic_DNA"/>
</dbReference>
<organism evidence="1 2">
    <name type="scientific">Klebsiella phage vB_KleM_RaK2</name>
    <dbReference type="NCBI Taxonomy" id="1147094"/>
    <lineage>
        <taxon>Viruses</taxon>
        <taxon>Duplodnaviria</taxon>
        <taxon>Heunggongvirae</taxon>
        <taxon>Uroviricota</taxon>
        <taxon>Caudoviricetes</taxon>
        <taxon>Alcyoneusvirus</taxon>
        <taxon>Alcyoneusvirus RaK2</taxon>
    </lineage>
</organism>
<sequence length="163" mass="18772">MISKNTIKTGMQCLIDYFENPKSYTEVLKGDHTFHYYGDDIQIIVGFHTLKLCIIDNKNSNCFIFSPVKMREDDICTEFGTIVAVIDDDGRKTHVYDTLFIESSTLFQLSLIHDINIDGLDILMYKYGELLELLGKSKINHNTKYIKEACENLSKAHVQYSNE</sequence>
<proteinExistence type="predicted"/>
<evidence type="ECO:0000313" key="2">
    <source>
        <dbReference type="Proteomes" id="UP000007524"/>
    </source>
</evidence>
<dbReference type="KEGG" id="vg:14013027"/>
<dbReference type="GeneID" id="14013027"/>